<evidence type="ECO:0000256" key="4">
    <source>
        <dbReference type="ARBA" id="ARBA00023004"/>
    </source>
</evidence>
<reference evidence="6" key="1">
    <citation type="journal article" date="2023" name="PhytoFront">
        <title>Draft Genome Resources of Seven Strains of Tilletia horrida, Causal Agent of Kernel Smut of Rice.</title>
        <authorList>
            <person name="Khanal S."/>
            <person name="Antony Babu S."/>
            <person name="Zhou X.G."/>
        </authorList>
    </citation>
    <scope>NUCLEOTIDE SEQUENCE</scope>
    <source>
        <strain evidence="6">TX3</strain>
    </source>
</reference>
<dbReference type="Pfam" id="PF05721">
    <property type="entry name" value="PhyH"/>
    <property type="match status" value="2"/>
</dbReference>
<organism evidence="6 7">
    <name type="scientific">Tilletia horrida</name>
    <dbReference type="NCBI Taxonomy" id="155126"/>
    <lineage>
        <taxon>Eukaryota</taxon>
        <taxon>Fungi</taxon>
        <taxon>Dikarya</taxon>
        <taxon>Basidiomycota</taxon>
        <taxon>Ustilaginomycotina</taxon>
        <taxon>Exobasidiomycetes</taxon>
        <taxon>Tilletiales</taxon>
        <taxon>Tilletiaceae</taxon>
        <taxon>Tilletia</taxon>
    </lineage>
</organism>
<dbReference type="SUPFAM" id="SSF51197">
    <property type="entry name" value="Clavaminate synthase-like"/>
    <property type="match status" value="1"/>
</dbReference>
<accession>A0AAN6GG29</accession>
<name>A0AAN6GG29_9BASI</name>
<keyword evidence="3" id="KW-0479">Metal-binding</keyword>
<evidence type="ECO:0000256" key="2">
    <source>
        <dbReference type="ARBA" id="ARBA00005830"/>
    </source>
</evidence>
<dbReference type="GO" id="GO:0046872">
    <property type="term" value="F:metal ion binding"/>
    <property type="evidence" value="ECO:0007669"/>
    <property type="project" value="UniProtKB-KW"/>
</dbReference>
<dbReference type="EMBL" id="JAPDMQ010000026">
    <property type="protein sequence ID" value="KAK0539723.1"/>
    <property type="molecule type" value="Genomic_DNA"/>
</dbReference>
<feature type="compositionally biased region" description="Low complexity" evidence="5">
    <location>
        <begin position="201"/>
        <end position="222"/>
    </location>
</feature>
<comment type="similarity">
    <text evidence="2">Belongs to the PhyH family.</text>
</comment>
<evidence type="ECO:0000313" key="6">
    <source>
        <dbReference type="EMBL" id="KAK0539723.1"/>
    </source>
</evidence>
<evidence type="ECO:0000313" key="7">
    <source>
        <dbReference type="Proteomes" id="UP001176521"/>
    </source>
</evidence>
<feature type="region of interest" description="Disordered" evidence="5">
    <location>
        <begin position="198"/>
        <end position="250"/>
    </location>
</feature>
<comment type="cofactor">
    <cofactor evidence="1">
        <name>Fe cation</name>
        <dbReference type="ChEBI" id="CHEBI:24875"/>
    </cofactor>
</comment>
<evidence type="ECO:0000256" key="1">
    <source>
        <dbReference type="ARBA" id="ARBA00001962"/>
    </source>
</evidence>
<comment type="caution">
    <text evidence="6">The sequence shown here is derived from an EMBL/GenBank/DDBJ whole genome shotgun (WGS) entry which is preliminary data.</text>
</comment>
<dbReference type="Proteomes" id="UP001176521">
    <property type="component" value="Unassembled WGS sequence"/>
</dbReference>
<keyword evidence="4" id="KW-0408">Iron</keyword>
<evidence type="ECO:0000256" key="3">
    <source>
        <dbReference type="ARBA" id="ARBA00022723"/>
    </source>
</evidence>
<dbReference type="PANTHER" id="PTHR20883">
    <property type="entry name" value="PHYTANOYL-COA DIOXYGENASE DOMAIN CONTAINING 1"/>
    <property type="match status" value="1"/>
</dbReference>
<dbReference type="PANTHER" id="PTHR20883:SF15">
    <property type="entry name" value="PHYTANOYL-COA DIOXYGENASE DOMAIN-CONTAINING PROTEIN 1"/>
    <property type="match status" value="1"/>
</dbReference>
<gene>
    <name evidence="6" type="ORF">OC842_000847</name>
</gene>
<proteinExistence type="inferred from homology"/>
<sequence>MANADGTLPPTLRDQFLRDGYLVLPHFFDPAPILARAKQIVEDEFSLDGHPLTKFSTGDEEGKDGSAHVGDAYFLNSGDKVRFFLEEDAVGPTGELLVPRERSVNKVGHALAVLDPVFHHFTFEERVQNVARSLGLHRDPRVLQSMLICKQPSIGGPVPEHNDSTFLYTDPPTALGFWFALEDCTPSNGCLSFQPGSHLHPPSAAPSSGSGSSSSGSGSSSSGSGGGASSPASRRPRLIPQADRERLGLGEERGVNRRFVRARVGDGSDQAGTTFVSLGEEREGEEAVWDDRQVRVEACEAGALVLIHGSVLHKSERNRSERSRYIYTFHMIEAEEEGAKYDERNWLQPTAKMPFSRLYAPPPAPKAPVYE</sequence>
<protein>
    <submittedName>
        <fullName evidence="6">Uncharacterized protein</fullName>
    </submittedName>
</protein>
<evidence type="ECO:0000256" key="5">
    <source>
        <dbReference type="SAM" id="MobiDB-lite"/>
    </source>
</evidence>
<dbReference type="Gene3D" id="2.60.120.620">
    <property type="entry name" value="q2cbj1_9rhob like domain"/>
    <property type="match status" value="2"/>
</dbReference>
<keyword evidence="7" id="KW-1185">Reference proteome</keyword>
<dbReference type="AlphaFoldDB" id="A0AAN6GG29"/>
<dbReference type="InterPro" id="IPR008775">
    <property type="entry name" value="Phytyl_CoA_dOase-like"/>
</dbReference>